<dbReference type="Gene3D" id="3.30.300.30">
    <property type="match status" value="1"/>
</dbReference>
<dbReference type="GO" id="GO:0005524">
    <property type="term" value="F:ATP binding"/>
    <property type="evidence" value="ECO:0007669"/>
    <property type="project" value="UniProtKB-KW"/>
</dbReference>
<reference evidence="11" key="2">
    <citation type="submission" date="2015-08" db="UniProtKB">
        <authorList>
            <consortium name="WormBaseParasite"/>
        </authorList>
    </citation>
    <scope>IDENTIFICATION</scope>
</reference>
<feature type="domain" description="AMP-dependent synthetase/ligase" evidence="9">
    <location>
        <begin position="178"/>
        <end position="607"/>
    </location>
</feature>
<accession>A0A0K0EUU7</accession>
<evidence type="ECO:0000256" key="1">
    <source>
        <dbReference type="ARBA" id="ARBA00006432"/>
    </source>
</evidence>
<dbReference type="PANTHER" id="PTHR43272">
    <property type="entry name" value="LONG-CHAIN-FATTY-ACID--COA LIGASE"/>
    <property type="match status" value="1"/>
</dbReference>
<evidence type="ECO:0000259" key="9">
    <source>
        <dbReference type="Pfam" id="PF00501"/>
    </source>
</evidence>
<evidence type="ECO:0000256" key="6">
    <source>
        <dbReference type="ARBA" id="ARBA00024484"/>
    </source>
</evidence>
<keyword evidence="3" id="KW-0547">Nucleotide-binding</keyword>
<dbReference type="GO" id="GO:0005886">
    <property type="term" value="C:plasma membrane"/>
    <property type="evidence" value="ECO:0007669"/>
    <property type="project" value="TreeGrafter"/>
</dbReference>
<dbReference type="Pfam" id="PF00501">
    <property type="entry name" value="AMP-binding"/>
    <property type="match status" value="1"/>
</dbReference>
<dbReference type="EC" id="6.2.1.3" evidence="7"/>
<organism evidence="10 11">
    <name type="scientific">Strongyloides venezuelensis</name>
    <name type="common">Threadworm</name>
    <dbReference type="NCBI Taxonomy" id="75913"/>
    <lineage>
        <taxon>Eukaryota</taxon>
        <taxon>Metazoa</taxon>
        <taxon>Ecdysozoa</taxon>
        <taxon>Nematoda</taxon>
        <taxon>Chromadorea</taxon>
        <taxon>Rhabditida</taxon>
        <taxon>Tylenchina</taxon>
        <taxon>Panagrolaimomorpha</taxon>
        <taxon>Strongyloidoidea</taxon>
        <taxon>Strongyloididae</taxon>
        <taxon>Strongyloides</taxon>
    </lineage>
</organism>
<dbReference type="InterPro" id="IPR000873">
    <property type="entry name" value="AMP-dep_synth/lig_dom"/>
</dbReference>
<dbReference type="PROSITE" id="PS00455">
    <property type="entry name" value="AMP_BINDING"/>
    <property type="match status" value="1"/>
</dbReference>
<proteinExistence type="inferred from homology"/>
<evidence type="ECO:0000313" key="10">
    <source>
        <dbReference type="Proteomes" id="UP000035680"/>
    </source>
</evidence>
<dbReference type="GO" id="GO:0030182">
    <property type="term" value="P:neuron differentiation"/>
    <property type="evidence" value="ECO:0007669"/>
    <property type="project" value="TreeGrafter"/>
</dbReference>
<evidence type="ECO:0000256" key="8">
    <source>
        <dbReference type="SAM" id="MobiDB-lite"/>
    </source>
</evidence>
<feature type="region of interest" description="Disordered" evidence="8">
    <location>
        <begin position="98"/>
        <end position="119"/>
    </location>
</feature>
<keyword evidence="5" id="KW-0067">ATP-binding</keyword>
<dbReference type="PANTHER" id="PTHR43272:SF83">
    <property type="entry name" value="ACYL-COA SYNTHETASE LONG-CHAIN, ISOFORM J"/>
    <property type="match status" value="1"/>
</dbReference>
<comment type="similarity">
    <text evidence="1">Belongs to the ATP-dependent AMP-binding enzyme family.</text>
</comment>
<comment type="catalytic activity">
    <reaction evidence="6">
        <text>a long-chain fatty acid + ATP + CoA = a long-chain fatty acyl-CoA + AMP + diphosphate</text>
        <dbReference type="Rhea" id="RHEA:15421"/>
        <dbReference type="ChEBI" id="CHEBI:30616"/>
        <dbReference type="ChEBI" id="CHEBI:33019"/>
        <dbReference type="ChEBI" id="CHEBI:57287"/>
        <dbReference type="ChEBI" id="CHEBI:57560"/>
        <dbReference type="ChEBI" id="CHEBI:83139"/>
        <dbReference type="ChEBI" id="CHEBI:456215"/>
        <dbReference type="EC" id="6.2.1.3"/>
    </reaction>
    <physiologicalReaction direction="left-to-right" evidence="6">
        <dbReference type="Rhea" id="RHEA:15422"/>
    </physiologicalReaction>
</comment>
<evidence type="ECO:0000313" key="11">
    <source>
        <dbReference type="WBParaSite" id="SVE_0029300.1"/>
    </source>
</evidence>
<evidence type="ECO:0000256" key="5">
    <source>
        <dbReference type="ARBA" id="ARBA00022840"/>
    </source>
</evidence>
<evidence type="ECO:0000256" key="7">
    <source>
        <dbReference type="ARBA" id="ARBA00026121"/>
    </source>
</evidence>
<dbReference type="AlphaFoldDB" id="A0A0K0EUU7"/>
<keyword evidence="4" id="KW-0276">Fatty acid metabolism</keyword>
<evidence type="ECO:0000256" key="3">
    <source>
        <dbReference type="ARBA" id="ARBA00022741"/>
    </source>
</evidence>
<dbReference type="GO" id="GO:0005783">
    <property type="term" value="C:endoplasmic reticulum"/>
    <property type="evidence" value="ECO:0007669"/>
    <property type="project" value="TreeGrafter"/>
</dbReference>
<evidence type="ECO:0000256" key="4">
    <source>
        <dbReference type="ARBA" id="ARBA00022832"/>
    </source>
</evidence>
<dbReference type="SUPFAM" id="SSF56801">
    <property type="entry name" value="Acetyl-CoA synthetase-like"/>
    <property type="match status" value="1"/>
</dbReference>
<dbReference type="GO" id="GO:0005811">
    <property type="term" value="C:lipid droplet"/>
    <property type="evidence" value="ECO:0007669"/>
    <property type="project" value="TreeGrafter"/>
</dbReference>
<dbReference type="InterPro" id="IPR045851">
    <property type="entry name" value="AMP-bd_C_sf"/>
</dbReference>
<dbReference type="Gene3D" id="3.40.50.12780">
    <property type="entry name" value="N-terminal domain of ligase-like"/>
    <property type="match status" value="1"/>
</dbReference>
<dbReference type="GO" id="GO:0035336">
    <property type="term" value="P:long-chain fatty-acyl-CoA metabolic process"/>
    <property type="evidence" value="ECO:0007669"/>
    <property type="project" value="TreeGrafter"/>
</dbReference>
<keyword evidence="10" id="KW-1185">Reference proteome</keyword>
<evidence type="ECO:0000256" key="2">
    <source>
        <dbReference type="ARBA" id="ARBA00022598"/>
    </source>
</evidence>
<dbReference type="GO" id="GO:0004467">
    <property type="term" value="F:long-chain fatty acid-CoA ligase activity"/>
    <property type="evidence" value="ECO:0007669"/>
    <property type="project" value="UniProtKB-EC"/>
</dbReference>
<reference evidence="10" key="1">
    <citation type="submission" date="2014-07" db="EMBL/GenBank/DDBJ databases">
        <authorList>
            <person name="Martin A.A"/>
            <person name="De Silva N."/>
        </authorList>
    </citation>
    <scope>NUCLEOTIDE SEQUENCE</scope>
</reference>
<dbReference type="InterPro" id="IPR042099">
    <property type="entry name" value="ANL_N_sf"/>
</dbReference>
<dbReference type="Proteomes" id="UP000035680">
    <property type="component" value="Unassembled WGS sequence"/>
</dbReference>
<protein>
    <recommendedName>
        <fullName evidence="7">long-chain-fatty-acid--CoA ligase</fullName>
        <ecNumber evidence="7">6.2.1.3</ecNumber>
    </recommendedName>
</protein>
<dbReference type="WBParaSite" id="SVE_0029300.1">
    <property type="protein sequence ID" value="SVE_0029300.1"/>
    <property type="gene ID" value="SVE_0029300"/>
</dbReference>
<keyword evidence="4" id="KW-0443">Lipid metabolism</keyword>
<dbReference type="STRING" id="75913.A0A0K0EUU7"/>
<sequence length="793" mass="89457">MYRLVRILNHKSINYVGHQRKLLHTTSYTNNNSSDGHQPTVHELFTHPHNILNKEQLFAQENVPKLAKLALSSIKGLFHLSDIVTYLPDKILQKSARRLKEGHSPKSLPVSSGDRSGPYRHIDTVDTQLSITPYPGVLTLQDLVQYVHKNFGKNQSVGEREILELYSHIDNNNVETQLVKLGDYKFLTYDQLIENIETIQRGLHKLGLKKGDSVCIYAETRHEWLTMALACFAQGYPVVTAYSTLGKDAVKTIIKETKCKVIVATESYFKNLENIVEDVPSLEGLIYFREKYRKSNKGENLPAGEDERIPVPMGISKKLNFIYHYDDLLKSFPRTGEDIKNPVAPDDIALVMYTSGSTGTPKGVPMKHKALLSVLSGLVYHLRNFEFGTMVAYLPLSHVIELCAELCFFTIGKKIGYSSPLTLIDSATKILPGTKGDCSLLKPEFIVAVPAILNRIKKAVNGKLKEQSIFKQKLFQMCYDRKVSKFKQGRNTPIIDRIIFQNIKNILGGNAKLVFSGGSALDPETHRFVSTCLLPNDGIIMQAYGSTESGISNTMHITDMTHNNVGYPLTCSEVLLKSWEEGNYFVDDDNPRGEILISGLPVFEGYYSISNDDIFYNSHGKKWYRTGDIGEIHPNGALSIIDRKKDLVKLSTAEYIPLGKVESTLLTSPYVDQVCVVGENTMDYLVAIIVVNEENLRQLASSTGQKGTFEELCINKALRTLIVYSLEEKFKDVLQKNEIPRKVILESKPWTIESGLLTDSMKIKRIKIEKKYEDILEKVYRPFDENTNNVIKL</sequence>
<keyword evidence="2" id="KW-0436">Ligase</keyword>
<name>A0A0K0EUU7_STRVS</name>
<dbReference type="InterPro" id="IPR020845">
    <property type="entry name" value="AMP-binding_CS"/>
</dbReference>